<name>A0A0B7H7L8_9FLAO</name>
<evidence type="ECO:0000313" key="1">
    <source>
        <dbReference type="EMBL" id="CEN35355.1"/>
    </source>
</evidence>
<dbReference type="Proteomes" id="UP000044026">
    <property type="component" value="Unassembled WGS sequence"/>
</dbReference>
<gene>
    <name evidence="1" type="ORF">CCAN12_610001</name>
</gene>
<reference evidence="1 2" key="1">
    <citation type="submission" date="2015-01" db="EMBL/GenBank/DDBJ databases">
        <authorList>
            <person name="Xiang T."/>
            <person name="Song Y."/>
            <person name="Huang L."/>
            <person name="Wang B."/>
            <person name="Wu P."/>
        </authorList>
    </citation>
    <scope>NUCLEOTIDE SEQUENCE [LARGE SCALE GENOMIC DNA]</scope>
    <source>
        <strain evidence="1 2">Cc12</strain>
    </source>
</reference>
<accession>A0A0B7H7L8</accession>
<sequence length="99" mass="11537">MGSSISSLWRESDEKLKIELPRILTLIDPVFSIYELQDKDRGILPKESYLAGSNIRLKFDYEPKEGEIIPLYIYSDFVNFKINLAFKENNPIIKNIEVL</sequence>
<evidence type="ECO:0000313" key="2">
    <source>
        <dbReference type="Proteomes" id="UP000044026"/>
    </source>
</evidence>
<dbReference type="EMBL" id="CDOE01000058">
    <property type="protein sequence ID" value="CEN35355.1"/>
    <property type="molecule type" value="Genomic_DNA"/>
</dbReference>
<organism evidence="1 2">
    <name type="scientific">Capnocytophaga canimorsus</name>
    <dbReference type="NCBI Taxonomy" id="28188"/>
    <lineage>
        <taxon>Bacteria</taxon>
        <taxon>Pseudomonadati</taxon>
        <taxon>Bacteroidota</taxon>
        <taxon>Flavobacteriia</taxon>
        <taxon>Flavobacteriales</taxon>
        <taxon>Flavobacteriaceae</taxon>
        <taxon>Capnocytophaga</taxon>
    </lineage>
</organism>
<dbReference type="AlphaFoldDB" id="A0A0B7H7L8"/>
<protein>
    <submittedName>
        <fullName evidence="1">Uncharacterized protein</fullName>
    </submittedName>
</protein>
<proteinExistence type="predicted"/>